<evidence type="ECO:0000313" key="4">
    <source>
        <dbReference type="Proteomes" id="UP000320300"/>
    </source>
</evidence>
<gene>
    <name evidence="3" type="ORF">SAMN06265348_12415</name>
</gene>
<evidence type="ECO:0000259" key="2">
    <source>
        <dbReference type="Pfam" id="PF03724"/>
    </source>
</evidence>
<protein>
    <submittedName>
        <fullName evidence="3">Heat shock protein HslJ</fullName>
    </submittedName>
</protein>
<dbReference type="EMBL" id="FXTN01000024">
    <property type="protein sequence ID" value="SMO99622.1"/>
    <property type="molecule type" value="Genomic_DNA"/>
</dbReference>
<feature type="chain" id="PRO_5022207336" evidence="1">
    <location>
        <begin position="26"/>
        <end position="144"/>
    </location>
</feature>
<dbReference type="InterPro" id="IPR038670">
    <property type="entry name" value="HslJ-like_sf"/>
</dbReference>
<proteinExistence type="predicted"/>
<dbReference type="Gene3D" id="2.40.128.270">
    <property type="match status" value="1"/>
</dbReference>
<dbReference type="PANTHER" id="PTHR35535:SF2">
    <property type="entry name" value="DUF306 DOMAIN-CONTAINING PROTEIN"/>
    <property type="match status" value="1"/>
</dbReference>
<reference evidence="3 4" key="1">
    <citation type="submission" date="2017-05" db="EMBL/GenBank/DDBJ databases">
        <authorList>
            <person name="Varghese N."/>
            <person name="Submissions S."/>
        </authorList>
    </citation>
    <scope>NUCLEOTIDE SEQUENCE [LARGE SCALE GENOMIC DNA]</scope>
    <source>
        <strain evidence="3 4">DSM 19036</strain>
    </source>
</reference>
<dbReference type="Proteomes" id="UP000320300">
    <property type="component" value="Unassembled WGS sequence"/>
</dbReference>
<evidence type="ECO:0000256" key="1">
    <source>
        <dbReference type="SAM" id="SignalP"/>
    </source>
</evidence>
<dbReference type="PANTHER" id="PTHR35535">
    <property type="entry name" value="HEAT SHOCK PROTEIN HSLJ"/>
    <property type="match status" value="1"/>
</dbReference>
<dbReference type="InterPro" id="IPR053147">
    <property type="entry name" value="Hsp_HslJ-like"/>
</dbReference>
<dbReference type="AlphaFoldDB" id="A0A521FU36"/>
<keyword evidence="3" id="KW-0346">Stress response</keyword>
<feature type="signal peptide" evidence="1">
    <location>
        <begin position="1"/>
        <end position="25"/>
    </location>
</feature>
<feature type="domain" description="DUF306" evidence="2">
    <location>
        <begin position="30"/>
        <end position="136"/>
    </location>
</feature>
<organism evidence="3 4">
    <name type="scientific">Pedobacter westerhofensis</name>
    <dbReference type="NCBI Taxonomy" id="425512"/>
    <lineage>
        <taxon>Bacteria</taxon>
        <taxon>Pseudomonadati</taxon>
        <taxon>Bacteroidota</taxon>
        <taxon>Sphingobacteriia</taxon>
        <taxon>Sphingobacteriales</taxon>
        <taxon>Sphingobacteriaceae</taxon>
        <taxon>Pedobacter</taxon>
    </lineage>
</organism>
<accession>A0A521FU36</accession>
<dbReference type="InterPro" id="IPR005184">
    <property type="entry name" value="DUF306_Meta_HslJ"/>
</dbReference>
<dbReference type="Pfam" id="PF03724">
    <property type="entry name" value="META"/>
    <property type="match status" value="1"/>
</dbReference>
<dbReference type="PROSITE" id="PS51257">
    <property type="entry name" value="PROKAR_LIPOPROTEIN"/>
    <property type="match status" value="1"/>
</dbReference>
<keyword evidence="1" id="KW-0732">Signal</keyword>
<sequence>MKFKTILFFLALTLFICACSTLQNTKTGNSLSNAIWELEYISGSRIAFDGLYPNKKPKITFNTKTNGVSGTSGCNGYSAKYTSNGKTISFGHPGPTTMMFCEGGGEQTFLKMIEKVDNYSIDSDGKLILNNGEVLIMRFKKSSK</sequence>
<dbReference type="RefSeq" id="WP_142531348.1">
    <property type="nucleotide sequence ID" value="NZ_CBCSJO010000018.1"/>
</dbReference>
<dbReference type="OrthoDB" id="880459at2"/>
<keyword evidence="4" id="KW-1185">Reference proteome</keyword>
<name>A0A521FU36_9SPHI</name>
<evidence type="ECO:0000313" key="3">
    <source>
        <dbReference type="EMBL" id="SMO99622.1"/>
    </source>
</evidence>